<feature type="domain" description="Chromo" evidence="1">
    <location>
        <begin position="107"/>
        <end position="160"/>
    </location>
</feature>
<proteinExistence type="predicted"/>
<dbReference type="Pfam" id="PF00385">
    <property type="entry name" value="Chromo"/>
    <property type="match status" value="1"/>
</dbReference>
<comment type="caution">
    <text evidence="3">The sequence shown here is derived from an EMBL/GenBank/DDBJ whole genome shotgun (WGS) entry which is preliminary data.</text>
</comment>
<feature type="domain" description="Tf2-1-like SH3-like" evidence="2">
    <location>
        <begin position="19"/>
        <end position="81"/>
    </location>
</feature>
<evidence type="ECO:0000259" key="2">
    <source>
        <dbReference type="Pfam" id="PF24626"/>
    </source>
</evidence>
<name>A0A6A6MSP4_HEVBR</name>
<keyword evidence="4" id="KW-1185">Reference proteome</keyword>
<dbReference type="Gene3D" id="2.40.50.40">
    <property type="match status" value="1"/>
</dbReference>
<dbReference type="InterPro" id="IPR016197">
    <property type="entry name" value="Chromo-like_dom_sf"/>
</dbReference>
<evidence type="ECO:0000313" key="3">
    <source>
        <dbReference type="EMBL" id="KAF2315575.1"/>
    </source>
</evidence>
<evidence type="ECO:0000259" key="1">
    <source>
        <dbReference type="Pfam" id="PF00385"/>
    </source>
</evidence>
<accession>A0A6A6MSP4</accession>
<dbReference type="InterPro" id="IPR056924">
    <property type="entry name" value="SH3_Tf2-1"/>
</dbReference>
<dbReference type="SUPFAM" id="SSF54160">
    <property type="entry name" value="Chromo domain-like"/>
    <property type="match status" value="1"/>
</dbReference>
<dbReference type="Pfam" id="PF24626">
    <property type="entry name" value="SH3_Tf2-1"/>
    <property type="match status" value="1"/>
</dbReference>
<organism evidence="3 4">
    <name type="scientific">Hevea brasiliensis</name>
    <name type="common">Para rubber tree</name>
    <name type="synonym">Siphonia brasiliensis</name>
    <dbReference type="NCBI Taxonomy" id="3981"/>
    <lineage>
        <taxon>Eukaryota</taxon>
        <taxon>Viridiplantae</taxon>
        <taxon>Streptophyta</taxon>
        <taxon>Embryophyta</taxon>
        <taxon>Tracheophyta</taxon>
        <taxon>Spermatophyta</taxon>
        <taxon>Magnoliopsida</taxon>
        <taxon>eudicotyledons</taxon>
        <taxon>Gunneridae</taxon>
        <taxon>Pentapetalae</taxon>
        <taxon>rosids</taxon>
        <taxon>fabids</taxon>
        <taxon>Malpighiales</taxon>
        <taxon>Euphorbiaceae</taxon>
        <taxon>Crotonoideae</taxon>
        <taxon>Micrandreae</taxon>
        <taxon>Hevea</taxon>
    </lineage>
</organism>
<dbReference type="AlphaFoldDB" id="A0A6A6MSP4"/>
<gene>
    <name evidence="3" type="ORF">GH714_040084</name>
</gene>
<reference evidence="3 4" key="1">
    <citation type="journal article" date="2020" name="Mol. Plant">
        <title>The Chromosome-Based Rubber Tree Genome Provides New Insights into Spurge Genome Evolution and Rubber Biosynthesis.</title>
        <authorList>
            <person name="Liu J."/>
            <person name="Shi C."/>
            <person name="Shi C.C."/>
            <person name="Li W."/>
            <person name="Zhang Q.J."/>
            <person name="Zhang Y."/>
            <person name="Li K."/>
            <person name="Lu H.F."/>
            <person name="Shi C."/>
            <person name="Zhu S.T."/>
            <person name="Xiao Z.Y."/>
            <person name="Nan H."/>
            <person name="Yue Y."/>
            <person name="Zhu X.G."/>
            <person name="Wu Y."/>
            <person name="Hong X.N."/>
            <person name="Fan G.Y."/>
            <person name="Tong Y."/>
            <person name="Zhang D."/>
            <person name="Mao C.L."/>
            <person name="Liu Y.L."/>
            <person name="Hao S.J."/>
            <person name="Liu W.Q."/>
            <person name="Lv M.Q."/>
            <person name="Zhang H.B."/>
            <person name="Liu Y."/>
            <person name="Hu-Tang G.R."/>
            <person name="Wang J.P."/>
            <person name="Wang J.H."/>
            <person name="Sun Y.H."/>
            <person name="Ni S.B."/>
            <person name="Chen W.B."/>
            <person name="Zhang X.C."/>
            <person name="Jiao Y.N."/>
            <person name="Eichler E.E."/>
            <person name="Li G.H."/>
            <person name="Liu X."/>
            <person name="Gao L.Z."/>
        </authorList>
    </citation>
    <scope>NUCLEOTIDE SEQUENCE [LARGE SCALE GENOMIC DNA]</scope>
    <source>
        <strain evidence="4">cv. GT1</strain>
        <tissue evidence="3">Leaf</tissue>
    </source>
</reference>
<dbReference type="InterPro" id="IPR023780">
    <property type="entry name" value="Chromo_domain"/>
</dbReference>
<protein>
    <submittedName>
        <fullName evidence="3">Uncharacterized protein</fullName>
    </submittedName>
</protein>
<sequence length="205" mass="24027">MCMKKWADKMRRLQEFQEGDLVLVKLYEHGKGAKSQHQGLLRRYERPYPIVKWVGKQAYRVDLPLSLKMRHVFHVSMLEPLVEYRKYPTKVFSIKAPKYIHTQYSKKVKEIVSDPVVHHGHKALTQELLVKWKGLPNSEVNWKSLEDLWQFKDQIAIYEDSKVSRALLEWVSRPKAGILQQGCDALDARMPSPSTIMALLKHFMS</sequence>
<dbReference type="EMBL" id="JAAGAX010000005">
    <property type="protein sequence ID" value="KAF2315575.1"/>
    <property type="molecule type" value="Genomic_DNA"/>
</dbReference>
<dbReference type="Proteomes" id="UP000467840">
    <property type="component" value="Chromosome 15"/>
</dbReference>
<evidence type="ECO:0000313" key="4">
    <source>
        <dbReference type="Proteomes" id="UP000467840"/>
    </source>
</evidence>